<organism evidence="4 5">
    <name type="scientific">Malonomonas rubra DSM 5091</name>
    <dbReference type="NCBI Taxonomy" id="1122189"/>
    <lineage>
        <taxon>Bacteria</taxon>
        <taxon>Pseudomonadati</taxon>
        <taxon>Thermodesulfobacteriota</taxon>
        <taxon>Desulfuromonadia</taxon>
        <taxon>Desulfuromonadales</taxon>
        <taxon>Geopsychrobacteraceae</taxon>
        <taxon>Malonomonas</taxon>
    </lineage>
</organism>
<name>A0A1M6EWB2_MALRU</name>
<dbReference type="STRING" id="1122189.SAMN02745165_01059"/>
<feature type="domain" description="Response regulatory" evidence="3">
    <location>
        <begin position="6"/>
        <end position="130"/>
    </location>
</feature>
<dbReference type="PANTHER" id="PTHR44591:SF3">
    <property type="entry name" value="RESPONSE REGULATORY DOMAIN-CONTAINING PROTEIN"/>
    <property type="match status" value="1"/>
</dbReference>
<sequence>MRKAFRAIVIDDMDFCRELLTDFLQDRGYQVVSYTDVTTCPLFPARDALCPKTGKCADFLLTDNRMPHMQGLDFIELLQQGDCKISPFGRAIFSAHWSQDERTKAEQLGCRTFDKPYDLERLAHWLDEQERKIPCDRSLLDIADIMSGRPGK</sequence>
<evidence type="ECO:0000256" key="1">
    <source>
        <dbReference type="ARBA" id="ARBA00022553"/>
    </source>
</evidence>
<keyword evidence="1 2" id="KW-0597">Phosphoprotein</keyword>
<dbReference type="InterPro" id="IPR011006">
    <property type="entry name" value="CheY-like_superfamily"/>
</dbReference>
<dbReference type="PROSITE" id="PS50110">
    <property type="entry name" value="RESPONSE_REGULATORY"/>
    <property type="match status" value="1"/>
</dbReference>
<gene>
    <name evidence="4" type="ORF">SAMN02745165_01059</name>
</gene>
<dbReference type="InterPro" id="IPR001789">
    <property type="entry name" value="Sig_transdc_resp-reg_receiver"/>
</dbReference>
<accession>A0A1M6EWB2</accession>
<keyword evidence="5" id="KW-1185">Reference proteome</keyword>
<dbReference type="GO" id="GO:0000160">
    <property type="term" value="P:phosphorelay signal transduction system"/>
    <property type="evidence" value="ECO:0007669"/>
    <property type="project" value="InterPro"/>
</dbReference>
<dbReference type="RefSeq" id="WP_072906410.1">
    <property type="nucleotide sequence ID" value="NZ_FQZT01000003.1"/>
</dbReference>
<dbReference type="SMART" id="SM00448">
    <property type="entry name" value="REC"/>
    <property type="match status" value="1"/>
</dbReference>
<proteinExistence type="predicted"/>
<evidence type="ECO:0000313" key="4">
    <source>
        <dbReference type="EMBL" id="SHI89703.1"/>
    </source>
</evidence>
<evidence type="ECO:0000259" key="3">
    <source>
        <dbReference type="PROSITE" id="PS50110"/>
    </source>
</evidence>
<dbReference type="PANTHER" id="PTHR44591">
    <property type="entry name" value="STRESS RESPONSE REGULATOR PROTEIN 1"/>
    <property type="match status" value="1"/>
</dbReference>
<dbReference type="Proteomes" id="UP000184171">
    <property type="component" value="Unassembled WGS sequence"/>
</dbReference>
<feature type="modified residue" description="4-aspartylphosphate" evidence="2">
    <location>
        <position position="63"/>
    </location>
</feature>
<evidence type="ECO:0000256" key="2">
    <source>
        <dbReference type="PROSITE-ProRule" id="PRU00169"/>
    </source>
</evidence>
<reference evidence="4 5" key="1">
    <citation type="submission" date="2016-11" db="EMBL/GenBank/DDBJ databases">
        <authorList>
            <person name="Jaros S."/>
            <person name="Januszkiewicz K."/>
            <person name="Wedrychowicz H."/>
        </authorList>
    </citation>
    <scope>NUCLEOTIDE SEQUENCE [LARGE SCALE GENOMIC DNA]</scope>
    <source>
        <strain evidence="4 5">DSM 5091</strain>
    </source>
</reference>
<protein>
    <submittedName>
        <fullName evidence="4">Response regulator receiver domain-containing protein</fullName>
    </submittedName>
</protein>
<evidence type="ECO:0000313" key="5">
    <source>
        <dbReference type="Proteomes" id="UP000184171"/>
    </source>
</evidence>
<dbReference type="InterPro" id="IPR050595">
    <property type="entry name" value="Bact_response_regulator"/>
</dbReference>
<dbReference type="SUPFAM" id="SSF52172">
    <property type="entry name" value="CheY-like"/>
    <property type="match status" value="1"/>
</dbReference>
<dbReference type="EMBL" id="FQZT01000003">
    <property type="protein sequence ID" value="SHI89703.1"/>
    <property type="molecule type" value="Genomic_DNA"/>
</dbReference>
<dbReference type="OrthoDB" id="5387468at2"/>
<dbReference type="AlphaFoldDB" id="A0A1M6EWB2"/>
<dbReference type="Gene3D" id="3.40.50.2300">
    <property type="match status" value="1"/>
</dbReference>
<dbReference type="Pfam" id="PF00072">
    <property type="entry name" value="Response_reg"/>
    <property type="match status" value="1"/>
</dbReference>